<reference evidence="1" key="1">
    <citation type="submission" date="2020-11" db="EMBL/GenBank/DDBJ databases">
        <authorList>
            <person name="Davenport K.M."/>
            <person name="Bickhart D.M."/>
            <person name="Smith T.P.L."/>
            <person name="Murdoch B.M."/>
            <person name="Rosen B.D."/>
        </authorList>
    </citation>
    <scope>NUCLEOTIDE SEQUENCE [LARGE SCALE GENOMIC DNA]</scope>
    <source>
        <strain evidence="1">OAR_USU_Benz2616</strain>
    </source>
</reference>
<organism evidence="1">
    <name type="scientific">Ovis aries</name>
    <name type="common">Sheep</name>
    <dbReference type="NCBI Taxonomy" id="9940"/>
    <lineage>
        <taxon>Eukaryota</taxon>
        <taxon>Metazoa</taxon>
        <taxon>Chordata</taxon>
        <taxon>Craniata</taxon>
        <taxon>Vertebrata</taxon>
        <taxon>Euteleostomi</taxon>
        <taxon>Mammalia</taxon>
        <taxon>Eutheria</taxon>
        <taxon>Laurasiatheria</taxon>
        <taxon>Artiodactyla</taxon>
        <taxon>Ruminantia</taxon>
        <taxon>Pecora</taxon>
        <taxon>Bovidae</taxon>
        <taxon>Caprinae</taxon>
        <taxon>Ovis</taxon>
    </lineage>
</organism>
<dbReference type="Ensembl" id="ENSOART00020063659.1">
    <property type="protein sequence ID" value="ENSOARP00020061389.1"/>
    <property type="gene ID" value="ENSOARG00020016858.2"/>
</dbReference>
<accession>A0AC11EQ03</accession>
<protein>
    <submittedName>
        <fullName evidence="1">Hyccin PI4KA lipid kinase complex subunit 2</fullName>
    </submittedName>
</protein>
<evidence type="ECO:0000313" key="1">
    <source>
        <dbReference type="Ensembl" id="ENSOARP00020061389.1"/>
    </source>
</evidence>
<gene>
    <name evidence="1" type="primary">HYCC2</name>
</gene>
<proteinExistence type="predicted"/>
<reference evidence="1" key="3">
    <citation type="submission" date="2025-09" db="UniProtKB">
        <authorList>
            <consortium name="Ensembl"/>
        </authorList>
    </citation>
    <scope>IDENTIFICATION</scope>
</reference>
<name>A0AC11EQ03_SHEEP</name>
<reference evidence="1" key="2">
    <citation type="submission" date="2025-08" db="UniProtKB">
        <authorList>
            <consortium name="Ensembl"/>
        </authorList>
    </citation>
    <scope>IDENTIFICATION</scope>
</reference>
<sequence length="110" mass="12303">MLGSERGVVEEWLSEFKALPDTQITNYAATLHRKKTLVPALYKVIQDSNNEIQPPRVPLLCTGVSLKKFRSLTYCSSSASSTSRKPLTLLLLYDLIILLPPCKCLMSLFS</sequence>